<dbReference type="InterPro" id="IPR013538">
    <property type="entry name" value="ASHA1/2-like_C"/>
</dbReference>
<dbReference type="EMBL" id="CP017476">
    <property type="protein sequence ID" value="AOW15904.1"/>
    <property type="molecule type" value="Genomic_DNA"/>
</dbReference>
<dbReference type="Proteomes" id="UP000185657">
    <property type="component" value="Unassembled WGS sequence"/>
</dbReference>
<evidence type="ECO:0000313" key="3">
    <source>
        <dbReference type="EMBL" id="AOW15904.1"/>
    </source>
</evidence>
<evidence type="ECO:0000313" key="5">
    <source>
        <dbReference type="Proteomes" id="UP000185657"/>
    </source>
</evidence>
<feature type="domain" description="Activator of Hsp90 ATPase homologue 1/2-like C-terminal" evidence="2">
    <location>
        <begin position="20"/>
        <end position="143"/>
    </location>
</feature>
<organism evidence="3 6">
    <name type="scientific">Hydrogenophaga crassostreae</name>
    <dbReference type="NCBI Taxonomy" id="1763535"/>
    <lineage>
        <taxon>Bacteria</taxon>
        <taxon>Pseudomonadati</taxon>
        <taxon>Pseudomonadota</taxon>
        <taxon>Betaproteobacteria</taxon>
        <taxon>Burkholderiales</taxon>
        <taxon>Comamonadaceae</taxon>
        <taxon>Hydrogenophaga</taxon>
    </lineage>
</organism>
<protein>
    <submittedName>
        <fullName evidence="3">Polyketide cyclase</fullName>
    </submittedName>
</protein>
<evidence type="ECO:0000313" key="6">
    <source>
        <dbReference type="Proteomes" id="UP000185680"/>
    </source>
</evidence>
<gene>
    <name evidence="3" type="ORF">LPB072_21640</name>
    <name evidence="4" type="ORF">LPB72_21025</name>
</gene>
<dbReference type="RefSeq" id="WP_066096234.1">
    <property type="nucleotide sequence ID" value="NZ_CP017476.1"/>
</dbReference>
<evidence type="ECO:0000259" key="2">
    <source>
        <dbReference type="Pfam" id="PF08327"/>
    </source>
</evidence>
<dbReference type="EMBL" id="LVWD01000042">
    <property type="protein sequence ID" value="OAD39572.1"/>
    <property type="molecule type" value="Genomic_DNA"/>
</dbReference>
<dbReference type="Pfam" id="PF08327">
    <property type="entry name" value="AHSA1"/>
    <property type="match status" value="1"/>
</dbReference>
<proteinExistence type="inferred from homology"/>
<dbReference type="OrthoDB" id="9805228at2"/>
<evidence type="ECO:0000256" key="1">
    <source>
        <dbReference type="ARBA" id="ARBA00006817"/>
    </source>
</evidence>
<dbReference type="Proteomes" id="UP000185680">
    <property type="component" value="Chromosome"/>
</dbReference>
<keyword evidence="5" id="KW-1185">Reference proteome</keyword>
<comment type="similarity">
    <text evidence="1">Belongs to the AHA1 family.</text>
</comment>
<dbReference type="Gene3D" id="3.30.530.20">
    <property type="match status" value="1"/>
</dbReference>
<dbReference type="InterPro" id="IPR023393">
    <property type="entry name" value="START-like_dom_sf"/>
</dbReference>
<evidence type="ECO:0000313" key="4">
    <source>
        <dbReference type="EMBL" id="OAD39572.1"/>
    </source>
</evidence>
<name>A0A162SQU4_9BURK</name>
<accession>A0A162SQU4</accession>
<reference evidence="3 6" key="2">
    <citation type="submission" date="2016-10" db="EMBL/GenBank/DDBJ databases">
        <title>Hydorgenophaga sp. LPB0072 isolated from gastropod.</title>
        <authorList>
            <person name="Kim E."/>
            <person name="Yi H."/>
        </authorList>
    </citation>
    <scope>NUCLEOTIDE SEQUENCE [LARGE SCALE GENOMIC DNA]</scope>
    <source>
        <strain evidence="3 6">LPB0072</strain>
    </source>
</reference>
<dbReference type="STRING" id="1763535.LPB072_21640"/>
<reference evidence="4 5" key="1">
    <citation type="submission" date="2016-02" db="EMBL/GenBank/DDBJ databases">
        <title>Draft genome sequence of Hydrogenophaga sp. LPB0072.</title>
        <authorList>
            <person name="Shin S.-K."/>
            <person name="Yi H."/>
        </authorList>
    </citation>
    <scope>NUCLEOTIDE SEQUENCE [LARGE SCALE GENOMIC DNA]</scope>
    <source>
        <strain evidence="4 5">LPB0072</strain>
    </source>
</reference>
<dbReference type="AlphaFoldDB" id="A0A162SQU4"/>
<dbReference type="KEGG" id="hyl:LPB072_21640"/>
<dbReference type="SUPFAM" id="SSF55961">
    <property type="entry name" value="Bet v1-like"/>
    <property type="match status" value="1"/>
</dbReference>
<sequence length="149" mass="16861">MATDPRAGGVFETSRMLPFRPEDVYAAFAQADQLAQWWGPDGFTNAFEVFEFRPEGRWTFVMTGPDGQRYPNQNQFVETSPGKIVIRHLSLPHFTLTVSMLQQGGQTRLHWRQILDDPAVATAVAHIIEPSNEQNLNRLHKLLASRAAQ</sequence>